<proteinExistence type="predicted"/>
<gene>
    <name evidence="1" type="ORF">WAZ07_21990</name>
</gene>
<comment type="caution">
    <text evidence="1">The sequence shown here is derived from an EMBL/GenBank/DDBJ whole genome shotgun (WGS) entry which is preliminary data.</text>
</comment>
<protein>
    <recommendedName>
        <fullName evidence="3">CdiA C-terminal tRNase domain-containing protein</fullName>
    </recommendedName>
</protein>
<accession>A0ABU8FME0</accession>
<reference evidence="1 2" key="1">
    <citation type="submission" date="2024-01" db="EMBL/GenBank/DDBJ databases">
        <title>Seven novel Bacillus-like species.</title>
        <authorList>
            <person name="Liu G."/>
        </authorList>
    </citation>
    <scope>NUCLEOTIDE SEQUENCE [LARGE SCALE GENOMIC DNA]</scope>
    <source>
        <strain evidence="1 2">FJAT-51639</strain>
    </source>
</reference>
<evidence type="ECO:0000313" key="2">
    <source>
        <dbReference type="Proteomes" id="UP001372526"/>
    </source>
</evidence>
<evidence type="ECO:0000313" key="1">
    <source>
        <dbReference type="EMBL" id="MEI4803852.1"/>
    </source>
</evidence>
<dbReference type="EMBL" id="JBAWSX010000018">
    <property type="protein sequence ID" value="MEI4803852.1"/>
    <property type="molecule type" value="Genomic_DNA"/>
</dbReference>
<sequence>MADLARDLSHGGRIEAQGIKEREVGLALEERGDLGKIVRDQQADKGAEFIDTTTGLKWDVKSFESYPHGHTSPQKGAFTVQRTMNKIYKEFDKGNNVIIDTRNLVPEHIEQLKKAIDEAGIADKIIWYP</sequence>
<evidence type="ECO:0008006" key="3">
    <source>
        <dbReference type="Google" id="ProtNLM"/>
    </source>
</evidence>
<keyword evidence="2" id="KW-1185">Reference proteome</keyword>
<dbReference type="Proteomes" id="UP001372526">
    <property type="component" value="Unassembled WGS sequence"/>
</dbReference>
<dbReference type="RefSeq" id="WP_336474149.1">
    <property type="nucleotide sequence ID" value="NZ_JBAWSX010000018.1"/>
</dbReference>
<organism evidence="1 2">
    <name type="scientific">Bacillus bruguierae</name>
    <dbReference type="NCBI Taxonomy" id="3127667"/>
    <lineage>
        <taxon>Bacteria</taxon>
        <taxon>Bacillati</taxon>
        <taxon>Bacillota</taxon>
        <taxon>Bacilli</taxon>
        <taxon>Bacillales</taxon>
        <taxon>Bacillaceae</taxon>
        <taxon>Bacillus</taxon>
    </lineage>
</organism>
<name>A0ABU8FME0_9BACI</name>